<feature type="compositionally biased region" description="Low complexity" evidence="1">
    <location>
        <begin position="101"/>
        <end position="124"/>
    </location>
</feature>
<dbReference type="GeneID" id="37025383"/>
<feature type="compositionally biased region" description="Basic and acidic residues" evidence="1">
    <location>
        <begin position="167"/>
        <end position="180"/>
    </location>
</feature>
<organism evidence="2 3">
    <name type="scientific">Jaminaea rosea</name>
    <dbReference type="NCBI Taxonomy" id="1569628"/>
    <lineage>
        <taxon>Eukaryota</taxon>
        <taxon>Fungi</taxon>
        <taxon>Dikarya</taxon>
        <taxon>Basidiomycota</taxon>
        <taxon>Ustilaginomycotina</taxon>
        <taxon>Exobasidiomycetes</taxon>
        <taxon>Microstromatales</taxon>
        <taxon>Microstromatales incertae sedis</taxon>
        <taxon>Jaminaea</taxon>
    </lineage>
</organism>
<evidence type="ECO:0000313" key="3">
    <source>
        <dbReference type="Proteomes" id="UP000245884"/>
    </source>
</evidence>
<feature type="region of interest" description="Disordered" evidence="1">
    <location>
        <begin position="91"/>
        <end position="124"/>
    </location>
</feature>
<dbReference type="Proteomes" id="UP000245884">
    <property type="component" value="Unassembled WGS sequence"/>
</dbReference>
<sequence>MVATTRFVPFVIGSRGTDKDAKSPHPHERLLSTQAATWCQRRASDGSQLRAACSDQPQGNSRLVVSQCGRHVFRGSMLTHADDGGLLTWSSPLSPRPFPPSGSMRTTPSSSLSPSPSSLPLSSTSGTLFGRRICSLIRAEPLLPPTEGGGPGPHSEVLDCEPSSLKTETRETNNKSENAQRKVVAATLRVSRWQ</sequence>
<reference evidence="2 3" key="1">
    <citation type="journal article" date="2018" name="Mol. Biol. Evol.">
        <title>Broad Genomic Sampling Reveals a Smut Pathogenic Ancestry of the Fungal Clade Ustilaginomycotina.</title>
        <authorList>
            <person name="Kijpornyongpan T."/>
            <person name="Mondo S.J."/>
            <person name="Barry K."/>
            <person name="Sandor L."/>
            <person name="Lee J."/>
            <person name="Lipzen A."/>
            <person name="Pangilinan J."/>
            <person name="LaButti K."/>
            <person name="Hainaut M."/>
            <person name="Henrissat B."/>
            <person name="Grigoriev I.V."/>
            <person name="Spatafora J.W."/>
            <person name="Aime M.C."/>
        </authorList>
    </citation>
    <scope>NUCLEOTIDE SEQUENCE [LARGE SCALE GENOMIC DNA]</scope>
    <source>
        <strain evidence="2 3">MCA 5214</strain>
    </source>
</reference>
<evidence type="ECO:0000256" key="1">
    <source>
        <dbReference type="SAM" id="MobiDB-lite"/>
    </source>
</evidence>
<accession>A0A316UTQ2</accession>
<dbReference type="RefSeq" id="XP_025363271.1">
    <property type="nucleotide sequence ID" value="XM_025503560.1"/>
</dbReference>
<dbReference type="EMBL" id="KZ819665">
    <property type="protein sequence ID" value="PWN28659.1"/>
    <property type="molecule type" value="Genomic_DNA"/>
</dbReference>
<proteinExistence type="predicted"/>
<keyword evidence="3" id="KW-1185">Reference proteome</keyword>
<protein>
    <submittedName>
        <fullName evidence="2">Uncharacterized protein</fullName>
    </submittedName>
</protein>
<name>A0A316UTQ2_9BASI</name>
<feature type="region of interest" description="Disordered" evidence="1">
    <location>
        <begin position="141"/>
        <end position="180"/>
    </location>
</feature>
<evidence type="ECO:0000313" key="2">
    <source>
        <dbReference type="EMBL" id="PWN28659.1"/>
    </source>
</evidence>
<dbReference type="AlphaFoldDB" id="A0A316UTQ2"/>
<gene>
    <name evidence="2" type="ORF">BDZ90DRAFT_154339</name>
</gene>